<proteinExistence type="predicted"/>
<dbReference type="Proteomes" id="UP001205890">
    <property type="component" value="Unassembled WGS sequence"/>
</dbReference>
<feature type="transmembrane region" description="Helical" evidence="1">
    <location>
        <begin position="7"/>
        <end position="24"/>
    </location>
</feature>
<dbReference type="RefSeq" id="WP_254737323.1">
    <property type="nucleotide sequence ID" value="NZ_JANCLU010000001.1"/>
</dbReference>
<feature type="transmembrane region" description="Helical" evidence="1">
    <location>
        <begin position="54"/>
        <end position="77"/>
    </location>
</feature>
<dbReference type="EMBL" id="JANCLU010000001">
    <property type="protein sequence ID" value="MCP8936929.1"/>
    <property type="molecule type" value="Genomic_DNA"/>
</dbReference>
<comment type="caution">
    <text evidence="2">The sequence shown here is derived from an EMBL/GenBank/DDBJ whole genome shotgun (WGS) entry which is preliminary data.</text>
</comment>
<reference evidence="2 3" key="1">
    <citation type="submission" date="2022-07" db="EMBL/GenBank/DDBJ databases">
        <authorList>
            <person name="Li W.-J."/>
            <person name="Deng Q.-Q."/>
        </authorList>
    </citation>
    <scope>NUCLEOTIDE SEQUENCE [LARGE SCALE GENOMIC DNA]</scope>
    <source>
        <strain evidence="2 3">SYSU M60028</strain>
    </source>
</reference>
<keyword evidence="1" id="KW-0472">Membrane</keyword>
<keyword evidence="1" id="KW-1133">Transmembrane helix</keyword>
<organism evidence="2 3">
    <name type="scientific">Alsobacter ponti</name>
    <dbReference type="NCBI Taxonomy" id="2962936"/>
    <lineage>
        <taxon>Bacteria</taxon>
        <taxon>Pseudomonadati</taxon>
        <taxon>Pseudomonadota</taxon>
        <taxon>Alphaproteobacteria</taxon>
        <taxon>Hyphomicrobiales</taxon>
        <taxon>Alsobacteraceae</taxon>
        <taxon>Alsobacter</taxon>
    </lineage>
</organism>
<protein>
    <recommendedName>
        <fullName evidence="4">Cobalt transporter</fullName>
    </recommendedName>
</protein>
<keyword evidence="3" id="KW-1185">Reference proteome</keyword>
<evidence type="ECO:0000313" key="2">
    <source>
        <dbReference type="EMBL" id="MCP8936929.1"/>
    </source>
</evidence>
<keyword evidence="1" id="KW-0812">Transmembrane</keyword>
<sequence>MIAIGLVVMAVGAALVGLFVHVILNVQPVWFPGEAAARGGAIAPRGPAPMSHTLFGVLVAALFFGGVALFSLGSAIVGTTMGYGHG</sequence>
<evidence type="ECO:0008006" key="4">
    <source>
        <dbReference type="Google" id="ProtNLM"/>
    </source>
</evidence>
<gene>
    <name evidence="2" type="ORF">NK718_00225</name>
</gene>
<evidence type="ECO:0000256" key="1">
    <source>
        <dbReference type="SAM" id="Phobius"/>
    </source>
</evidence>
<name>A0ABT1L6B6_9HYPH</name>
<accession>A0ABT1L6B6</accession>
<evidence type="ECO:0000313" key="3">
    <source>
        <dbReference type="Proteomes" id="UP001205890"/>
    </source>
</evidence>